<accession>A0A1H2LHE0</accession>
<evidence type="ECO:0000256" key="6">
    <source>
        <dbReference type="ARBA" id="ARBA00022840"/>
    </source>
</evidence>
<dbReference type="Pfam" id="PF00781">
    <property type="entry name" value="DAGK_cat"/>
    <property type="match status" value="1"/>
</dbReference>
<gene>
    <name evidence="10" type="ORF">SAMN04489737_1204</name>
</gene>
<dbReference type="Gene3D" id="3.40.50.10330">
    <property type="entry name" value="Probable inorganic polyphosphate/atp-NAD kinase, domain 1"/>
    <property type="match status" value="1"/>
</dbReference>
<dbReference type="PANTHER" id="PTHR12358:SF54">
    <property type="entry name" value="SPHINGOSINE KINASE RELATED PROTEIN"/>
    <property type="match status" value="1"/>
</dbReference>
<comment type="similarity">
    <text evidence="2">Belongs to the diacylglycerol/lipid kinase family.</text>
</comment>
<reference evidence="11" key="1">
    <citation type="submission" date="2016-10" db="EMBL/GenBank/DDBJ databases">
        <authorList>
            <person name="Varghese N."/>
            <person name="Submissions S."/>
        </authorList>
    </citation>
    <scope>NUCLEOTIDE SEQUENCE [LARGE SCALE GENOMIC DNA]</scope>
    <source>
        <strain evidence="11">DSM 10002</strain>
    </source>
</reference>
<keyword evidence="7" id="KW-0443">Lipid metabolism</keyword>
<dbReference type="Proteomes" id="UP000214355">
    <property type="component" value="Chromosome I"/>
</dbReference>
<dbReference type="InterPro" id="IPR001206">
    <property type="entry name" value="Diacylglycerol_kinase_cat_dom"/>
</dbReference>
<dbReference type="InterPro" id="IPR017438">
    <property type="entry name" value="ATP-NAD_kinase_N"/>
</dbReference>
<keyword evidence="4" id="KW-0547">Nucleotide-binding</keyword>
<evidence type="ECO:0000256" key="7">
    <source>
        <dbReference type="ARBA" id="ARBA00023209"/>
    </source>
</evidence>
<protein>
    <submittedName>
        <fullName evidence="10">Diacylglycerol kinase family enzyme</fullName>
    </submittedName>
</protein>
<dbReference type="InterPro" id="IPR050187">
    <property type="entry name" value="Lipid_Phosphate_FormReg"/>
</dbReference>
<proteinExistence type="inferred from homology"/>
<evidence type="ECO:0000256" key="1">
    <source>
        <dbReference type="ARBA" id="ARBA00001946"/>
    </source>
</evidence>
<dbReference type="InterPro" id="IPR016064">
    <property type="entry name" value="NAD/diacylglycerol_kinase_sf"/>
</dbReference>
<comment type="cofactor">
    <cofactor evidence="1">
        <name>Mg(2+)</name>
        <dbReference type="ChEBI" id="CHEBI:18420"/>
    </cofactor>
</comment>
<dbReference type="GO" id="GO:0008654">
    <property type="term" value="P:phospholipid biosynthetic process"/>
    <property type="evidence" value="ECO:0007669"/>
    <property type="project" value="UniProtKB-KW"/>
</dbReference>
<dbReference type="GO" id="GO:0005524">
    <property type="term" value="F:ATP binding"/>
    <property type="evidence" value="ECO:0007669"/>
    <property type="project" value="UniProtKB-KW"/>
</dbReference>
<dbReference type="RefSeq" id="WP_091281040.1">
    <property type="nucleotide sequence ID" value="NZ_LT629804.1"/>
</dbReference>
<keyword evidence="7" id="KW-0444">Lipid biosynthesis</keyword>
<dbReference type="AlphaFoldDB" id="A0A1H2LHE0"/>
<evidence type="ECO:0000256" key="5">
    <source>
        <dbReference type="ARBA" id="ARBA00022777"/>
    </source>
</evidence>
<keyword evidence="8" id="KW-1208">Phospholipid metabolism</keyword>
<evidence type="ECO:0000259" key="9">
    <source>
        <dbReference type="PROSITE" id="PS50146"/>
    </source>
</evidence>
<dbReference type="EMBL" id="LT629804">
    <property type="protein sequence ID" value="SDU80440.1"/>
    <property type="molecule type" value="Genomic_DNA"/>
</dbReference>
<evidence type="ECO:0000256" key="2">
    <source>
        <dbReference type="ARBA" id="ARBA00005983"/>
    </source>
</evidence>
<keyword evidence="11" id="KW-1185">Reference proteome</keyword>
<name>A0A1H2LHE0_9ACTO</name>
<dbReference type="STRING" id="131112.SAMN04489737_1204"/>
<dbReference type="OrthoDB" id="142078at2"/>
<evidence type="ECO:0000256" key="8">
    <source>
        <dbReference type="ARBA" id="ARBA00023264"/>
    </source>
</evidence>
<evidence type="ECO:0000256" key="3">
    <source>
        <dbReference type="ARBA" id="ARBA00022679"/>
    </source>
</evidence>
<dbReference type="PROSITE" id="PS50146">
    <property type="entry name" value="DAGK"/>
    <property type="match status" value="1"/>
</dbReference>
<keyword evidence="5 10" id="KW-0418">Kinase</keyword>
<keyword evidence="3" id="KW-0808">Transferase</keyword>
<evidence type="ECO:0000313" key="10">
    <source>
        <dbReference type="EMBL" id="SDU80440.1"/>
    </source>
</evidence>
<dbReference type="GeneID" id="65344938"/>
<keyword evidence="7" id="KW-0594">Phospholipid biosynthesis</keyword>
<dbReference type="GO" id="GO:0016301">
    <property type="term" value="F:kinase activity"/>
    <property type="evidence" value="ECO:0007669"/>
    <property type="project" value="UniProtKB-KW"/>
</dbReference>
<dbReference type="Pfam" id="PF19279">
    <property type="entry name" value="YegS_C"/>
    <property type="match status" value="1"/>
</dbReference>
<keyword evidence="6" id="KW-0067">ATP-binding</keyword>
<organism evidence="10 11">
    <name type="scientific">Arcanobacterium phocae</name>
    <dbReference type="NCBI Taxonomy" id="131112"/>
    <lineage>
        <taxon>Bacteria</taxon>
        <taxon>Bacillati</taxon>
        <taxon>Actinomycetota</taxon>
        <taxon>Actinomycetes</taxon>
        <taxon>Actinomycetales</taxon>
        <taxon>Actinomycetaceae</taxon>
        <taxon>Arcanobacterium</taxon>
    </lineage>
</organism>
<dbReference type="Gene3D" id="2.60.200.40">
    <property type="match status" value="1"/>
</dbReference>
<dbReference type="PANTHER" id="PTHR12358">
    <property type="entry name" value="SPHINGOSINE KINASE"/>
    <property type="match status" value="1"/>
</dbReference>
<evidence type="ECO:0000313" key="11">
    <source>
        <dbReference type="Proteomes" id="UP000214355"/>
    </source>
</evidence>
<dbReference type="SUPFAM" id="SSF111331">
    <property type="entry name" value="NAD kinase/diacylglycerol kinase-like"/>
    <property type="match status" value="1"/>
</dbReference>
<feature type="domain" description="DAGKc" evidence="9">
    <location>
        <begin position="59"/>
        <end position="162"/>
    </location>
</feature>
<sequence length="339" mass="36942">MDHSPFLLSGTQDASQRPYIRFILSRGAGKGNAHALAQAIRSCYPHATHSELGGDRRQAGRVTISLTRGPDHVQKLAAEWNEFWGDKGVCYVAGGDGSVNEVVQALAGKDCAFGVIPMGTGNDFARSLYGEDVGYRDALSLISATKNVEFSPIDVLQVNDLYCANVFSLGYDTEVLREAMRVQRRFRALGSSAYGLGVARTLWREKSVPLAFSYHDIAGEHHQIEQACTVFVVGNGRMYGGGYQPLPDALLDDAHADFLYSDSLSLLGIGRLLAKYRDGSHTESPVAHMDEIVDLHVERIDGESLLWNIDGLIYESDAVDIKNIPSAVTLARLVPGVQE</sequence>
<evidence type="ECO:0000256" key="4">
    <source>
        <dbReference type="ARBA" id="ARBA00022741"/>
    </source>
</evidence>
<dbReference type="InterPro" id="IPR045540">
    <property type="entry name" value="YegS/DAGK_C"/>
</dbReference>